<proteinExistence type="inferred from homology"/>
<keyword evidence="7 9" id="KW-0030">Aminoacyl-tRNA synthetase</keyword>
<dbReference type="SUPFAM" id="SSF47323">
    <property type="entry name" value="Anticodon-binding domain of a subclass of class I aminoacyl-tRNA synthetases"/>
    <property type="match status" value="1"/>
</dbReference>
<dbReference type="GO" id="GO:0006420">
    <property type="term" value="P:arginyl-tRNA aminoacylation"/>
    <property type="evidence" value="ECO:0007669"/>
    <property type="project" value="UniProtKB-UniRule"/>
</dbReference>
<evidence type="ECO:0000256" key="6">
    <source>
        <dbReference type="ARBA" id="ARBA00022917"/>
    </source>
</evidence>
<name>A0A934KE91_9BACT</name>
<dbReference type="Pfam" id="PF00750">
    <property type="entry name" value="tRNA-synt_1d"/>
    <property type="match status" value="1"/>
</dbReference>
<keyword evidence="3 9" id="KW-0436">Ligase</keyword>
<dbReference type="CDD" id="cd00671">
    <property type="entry name" value="ArgRS_core"/>
    <property type="match status" value="1"/>
</dbReference>
<reference evidence="13 14" key="1">
    <citation type="submission" date="2020-10" db="EMBL/GenBank/DDBJ databases">
        <title>Ca. Dormibacterota MAGs.</title>
        <authorList>
            <person name="Montgomery K."/>
        </authorList>
    </citation>
    <scope>NUCLEOTIDE SEQUENCE [LARGE SCALE GENOMIC DNA]</scope>
    <source>
        <strain evidence="13">SC8811_S16_3</strain>
    </source>
</reference>
<comment type="catalytic activity">
    <reaction evidence="8 9">
        <text>tRNA(Arg) + L-arginine + ATP = L-arginyl-tRNA(Arg) + AMP + diphosphate</text>
        <dbReference type="Rhea" id="RHEA:20301"/>
        <dbReference type="Rhea" id="RHEA-COMP:9658"/>
        <dbReference type="Rhea" id="RHEA-COMP:9673"/>
        <dbReference type="ChEBI" id="CHEBI:30616"/>
        <dbReference type="ChEBI" id="CHEBI:32682"/>
        <dbReference type="ChEBI" id="CHEBI:33019"/>
        <dbReference type="ChEBI" id="CHEBI:78442"/>
        <dbReference type="ChEBI" id="CHEBI:78513"/>
        <dbReference type="ChEBI" id="CHEBI:456215"/>
        <dbReference type="EC" id="6.1.1.19"/>
    </reaction>
</comment>
<dbReference type="SMART" id="SM01016">
    <property type="entry name" value="Arg_tRNA_synt_N"/>
    <property type="match status" value="1"/>
</dbReference>
<dbReference type="Proteomes" id="UP000620075">
    <property type="component" value="Unassembled WGS sequence"/>
</dbReference>
<dbReference type="HAMAP" id="MF_00123">
    <property type="entry name" value="Arg_tRNA_synth"/>
    <property type="match status" value="1"/>
</dbReference>
<organism evidence="13 14">
    <name type="scientific">Candidatus Dormiibacter inghamiae</name>
    <dbReference type="NCBI Taxonomy" id="3127013"/>
    <lineage>
        <taxon>Bacteria</taxon>
        <taxon>Bacillati</taxon>
        <taxon>Candidatus Dormiibacterota</taxon>
        <taxon>Candidatus Dormibacteria</taxon>
        <taxon>Candidatus Dormibacterales</taxon>
        <taxon>Candidatus Dormibacteraceae</taxon>
        <taxon>Candidatus Dormiibacter</taxon>
    </lineage>
</organism>
<dbReference type="PANTHER" id="PTHR11956:SF5">
    <property type="entry name" value="ARGININE--TRNA LIGASE, CYTOPLASMIC"/>
    <property type="match status" value="1"/>
</dbReference>
<evidence type="ECO:0000256" key="9">
    <source>
        <dbReference type="HAMAP-Rule" id="MF_00123"/>
    </source>
</evidence>
<dbReference type="SUPFAM" id="SSF52374">
    <property type="entry name" value="Nucleotidylyl transferase"/>
    <property type="match status" value="1"/>
</dbReference>
<dbReference type="InterPro" id="IPR008909">
    <property type="entry name" value="DALR_anticod-bd"/>
</dbReference>
<keyword evidence="2 9" id="KW-0963">Cytoplasm</keyword>
<keyword evidence="4 9" id="KW-0547">Nucleotide-binding</keyword>
<dbReference type="InterPro" id="IPR001278">
    <property type="entry name" value="Arg-tRNA-ligase"/>
</dbReference>
<dbReference type="PANTHER" id="PTHR11956">
    <property type="entry name" value="ARGINYL-TRNA SYNTHETASE"/>
    <property type="match status" value="1"/>
</dbReference>
<protein>
    <recommendedName>
        <fullName evidence="9">Arginine--tRNA ligase</fullName>
        <ecNumber evidence="9">6.1.1.19</ecNumber>
    </recommendedName>
    <alternativeName>
        <fullName evidence="9">Arginyl-tRNA synthetase</fullName>
        <shortName evidence="9">ArgRS</shortName>
    </alternativeName>
</protein>
<dbReference type="NCBIfam" id="TIGR00456">
    <property type="entry name" value="argS"/>
    <property type="match status" value="1"/>
</dbReference>
<dbReference type="GO" id="GO:0005737">
    <property type="term" value="C:cytoplasm"/>
    <property type="evidence" value="ECO:0007669"/>
    <property type="project" value="UniProtKB-SubCell"/>
</dbReference>
<evidence type="ECO:0000256" key="2">
    <source>
        <dbReference type="ARBA" id="ARBA00022490"/>
    </source>
</evidence>
<dbReference type="GO" id="GO:0004814">
    <property type="term" value="F:arginine-tRNA ligase activity"/>
    <property type="evidence" value="ECO:0007669"/>
    <property type="project" value="UniProtKB-UniRule"/>
</dbReference>
<comment type="caution">
    <text evidence="13">The sequence shown here is derived from an EMBL/GenBank/DDBJ whole genome shotgun (WGS) entry which is preliminary data.</text>
</comment>
<dbReference type="InterPro" id="IPR035684">
    <property type="entry name" value="ArgRS_core"/>
</dbReference>
<feature type="domain" description="Arginyl tRNA synthetase N-terminal" evidence="12">
    <location>
        <begin position="2"/>
        <end position="74"/>
    </location>
</feature>
<evidence type="ECO:0000259" key="11">
    <source>
        <dbReference type="SMART" id="SM00836"/>
    </source>
</evidence>
<sequence>MSGAVSALKADENVDLELRPSREARFGDYQSSVALKLARPLRRAPAQIAADLAARLDLEEATVEAVSGYLNFRLRPRWLQELVKLAAADSRYGSSDVGCGQRVQVEIGSVNPTGPLHIGHGRSMILGDTIGRLLAFTGHQVSREYYVNDQNKQTRLFAASVSARLHGQEPPPGGYTGGYVAELAEQAKAELPGIEAMSESEAEPGLRHFAIQRMVEWLDRSVSRINVHYDEWYWESELWRRGLPQAAIERLRAAGHLSEREGAIWFSPAVPGWEEADEDRVVIRTNGEPTYFASDLGYLLSRFEDRGFQRVVEVWGADHHGYVPRMKAATALLGLDPQNLQVVLVQMVNLKEGKMSKRQGRFVTLDELMDRVGSDAVRYFYLLRSADAMLEFDLEAALSQGNENPVYYAQYAHARLFNVERTAQKTHPNLPAEPDLALLDKPWELAVAKEIARWPETVETAATALEPHRLPHYVQRLADSVHGFYQAGNELPDNRMVVPDADLTRARLELCRAARNTLRIALEQMGVSAPEHM</sequence>
<dbReference type="EC" id="6.1.1.19" evidence="9"/>
<evidence type="ECO:0000256" key="1">
    <source>
        <dbReference type="ARBA" id="ARBA00005594"/>
    </source>
</evidence>
<comment type="subunit">
    <text evidence="9">Monomer.</text>
</comment>
<dbReference type="AlphaFoldDB" id="A0A934KE91"/>
<evidence type="ECO:0000256" key="5">
    <source>
        <dbReference type="ARBA" id="ARBA00022840"/>
    </source>
</evidence>
<evidence type="ECO:0000313" key="14">
    <source>
        <dbReference type="Proteomes" id="UP000620075"/>
    </source>
</evidence>
<dbReference type="Pfam" id="PF03485">
    <property type="entry name" value="Arg_tRNA_synt_N"/>
    <property type="match status" value="1"/>
</dbReference>
<dbReference type="InterPro" id="IPR036695">
    <property type="entry name" value="Arg-tRNA-synth_N_sf"/>
</dbReference>
<gene>
    <name evidence="9" type="primary">argS</name>
    <name evidence="13" type="ORF">JF888_12085</name>
</gene>
<dbReference type="PROSITE" id="PS00178">
    <property type="entry name" value="AA_TRNA_LIGASE_I"/>
    <property type="match status" value="1"/>
</dbReference>
<dbReference type="Gene3D" id="3.40.50.620">
    <property type="entry name" value="HUPs"/>
    <property type="match status" value="1"/>
</dbReference>
<evidence type="ECO:0000256" key="8">
    <source>
        <dbReference type="ARBA" id="ARBA00049339"/>
    </source>
</evidence>
<keyword evidence="6 9" id="KW-0648">Protein biosynthesis</keyword>
<evidence type="ECO:0000313" key="13">
    <source>
        <dbReference type="EMBL" id="MBJ7603914.1"/>
    </source>
</evidence>
<comment type="subcellular location">
    <subcellularLocation>
        <location evidence="9">Cytoplasm</location>
    </subcellularLocation>
</comment>
<keyword evidence="5 9" id="KW-0067">ATP-binding</keyword>
<feature type="short sequence motif" description="'HIGH' region" evidence="9">
    <location>
        <begin position="110"/>
        <end position="120"/>
    </location>
</feature>
<comment type="similarity">
    <text evidence="1 9 10">Belongs to the class-I aminoacyl-tRNA synthetase family.</text>
</comment>
<dbReference type="GO" id="GO:0005524">
    <property type="term" value="F:ATP binding"/>
    <property type="evidence" value="ECO:0007669"/>
    <property type="project" value="UniProtKB-UniRule"/>
</dbReference>
<evidence type="ECO:0000259" key="12">
    <source>
        <dbReference type="SMART" id="SM01016"/>
    </source>
</evidence>
<evidence type="ECO:0000256" key="4">
    <source>
        <dbReference type="ARBA" id="ARBA00022741"/>
    </source>
</evidence>
<evidence type="ECO:0000256" key="10">
    <source>
        <dbReference type="RuleBase" id="RU363038"/>
    </source>
</evidence>
<dbReference type="EMBL" id="JAEKNQ010000045">
    <property type="protein sequence ID" value="MBJ7603914.1"/>
    <property type="molecule type" value="Genomic_DNA"/>
</dbReference>
<dbReference type="Gene3D" id="3.30.1360.70">
    <property type="entry name" value="Arginyl tRNA synthetase N-terminal domain"/>
    <property type="match status" value="1"/>
</dbReference>
<dbReference type="SUPFAM" id="SSF55190">
    <property type="entry name" value="Arginyl-tRNA synthetase (ArgRS), N-terminal 'additional' domain"/>
    <property type="match status" value="1"/>
</dbReference>
<evidence type="ECO:0000256" key="7">
    <source>
        <dbReference type="ARBA" id="ARBA00023146"/>
    </source>
</evidence>
<accession>A0A934KE91</accession>
<dbReference type="InterPro" id="IPR009080">
    <property type="entry name" value="tRNAsynth_Ia_anticodon-bd"/>
</dbReference>
<feature type="domain" description="DALR anticodon binding" evidence="11">
    <location>
        <begin position="409"/>
        <end position="533"/>
    </location>
</feature>
<dbReference type="Gene3D" id="1.10.730.10">
    <property type="entry name" value="Isoleucyl-tRNA Synthetase, Domain 1"/>
    <property type="match status" value="1"/>
</dbReference>
<dbReference type="InterPro" id="IPR001412">
    <property type="entry name" value="aa-tRNA-synth_I_CS"/>
</dbReference>
<dbReference type="Pfam" id="PF05746">
    <property type="entry name" value="DALR_1"/>
    <property type="match status" value="1"/>
</dbReference>
<evidence type="ECO:0000256" key="3">
    <source>
        <dbReference type="ARBA" id="ARBA00022598"/>
    </source>
</evidence>
<dbReference type="SMART" id="SM00836">
    <property type="entry name" value="DALR_1"/>
    <property type="match status" value="1"/>
</dbReference>
<dbReference type="InterPro" id="IPR005148">
    <property type="entry name" value="Arg-tRNA-synth_N"/>
</dbReference>
<dbReference type="PRINTS" id="PR01038">
    <property type="entry name" value="TRNASYNTHARG"/>
</dbReference>
<dbReference type="InterPro" id="IPR014729">
    <property type="entry name" value="Rossmann-like_a/b/a_fold"/>
</dbReference>